<feature type="transmembrane region" description="Helical" evidence="1">
    <location>
        <begin position="91"/>
        <end position="120"/>
    </location>
</feature>
<keyword evidence="1" id="KW-0812">Transmembrane</keyword>
<evidence type="ECO:0000313" key="3">
    <source>
        <dbReference type="Proteomes" id="UP000229054"/>
    </source>
</evidence>
<protein>
    <recommendedName>
        <fullName evidence="4">DoxX family protein</fullName>
    </recommendedName>
</protein>
<feature type="transmembrane region" description="Helical" evidence="1">
    <location>
        <begin position="59"/>
        <end position="84"/>
    </location>
</feature>
<reference evidence="2 3" key="1">
    <citation type="submission" date="2017-09" db="EMBL/GenBank/DDBJ databases">
        <title>Depth-based differentiation of microbial function through sediment-hosted aquifers and enrichment of novel symbionts in the deep terrestrial subsurface.</title>
        <authorList>
            <person name="Probst A.J."/>
            <person name="Ladd B."/>
            <person name="Jarett J.K."/>
            <person name="Geller-Mcgrath D.E."/>
            <person name="Sieber C.M."/>
            <person name="Emerson J.B."/>
            <person name="Anantharaman K."/>
            <person name="Thomas B.C."/>
            <person name="Malmstrom R."/>
            <person name="Stieglmeier M."/>
            <person name="Klingl A."/>
            <person name="Woyke T."/>
            <person name="Ryan C.M."/>
            <person name="Banfield J.F."/>
        </authorList>
    </citation>
    <scope>NUCLEOTIDE SEQUENCE [LARGE SCALE GENOMIC DNA]</scope>
    <source>
        <strain evidence="2">CG23_combo_of_CG06-09_8_20_14_all_39_25</strain>
    </source>
</reference>
<comment type="caution">
    <text evidence="2">The sequence shown here is derived from an EMBL/GenBank/DDBJ whole genome shotgun (WGS) entry which is preliminary data.</text>
</comment>
<dbReference type="AlphaFoldDB" id="A0A2G9YTG9"/>
<feature type="transmembrane region" description="Helical" evidence="1">
    <location>
        <begin position="12"/>
        <end position="31"/>
    </location>
</feature>
<keyword evidence="1" id="KW-0472">Membrane</keyword>
<accession>A0A2G9YTG9</accession>
<dbReference type="Proteomes" id="UP000229054">
    <property type="component" value="Unassembled WGS sequence"/>
</dbReference>
<evidence type="ECO:0000313" key="2">
    <source>
        <dbReference type="EMBL" id="PIP22526.1"/>
    </source>
</evidence>
<proteinExistence type="predicted"/>
<evidence type="ECO:0008006" key="4">
    <source>
        <dbReference type="Google" id="ProtNLM"/>
    </source>
</evidence>
<name>A0A2G9YTG9_9BACT</name>
<keyword evidence="1" id="KW-1133">Transmembrane helix</keyword>
<sequence length="139" mass="15234">MSSSKIRLAFGIIWIISGITKFLQLIIEVLIDKDIAGFTFQAFAKLCTVPSYTDIIVTYFIPSAAIFIFAAGLVEVLGGLLILLGKNWAKFGLILMIGTNLAYAPLAGIPTIIVNILFIIPQVWLLSQDSSKNLLKCRK</sequence>
<dbReference type="EMBL" id="PCRN01000003">
    <property type="protein sequence ID" value="PIP22526.1"/>
    <property type="molecule type" value="Genomic_DNA"/>
</dbReference>
<evidence type="ECO:0000256" key="1">
    <source>
        <dbReference type="SAM" id="Phobius"/>
    </source>
</evidence>
<gene>
    <name evidence="2" type="ORF">COX38_00065</name>
</gene>
<organism evidence="2 3">
    <name type="scientific">Candidatus Nealsonbacteria bacterium CG23_combo_of_CG06-09_8_20_14_all_39_25</name>
    <dbReference type="NCBI Taxonomy" id="1974723"/>
    <lineage>
        <taxon>Bacteria</taxon>
        <taxon>Candidatus Nealsoniibacteriota</taxon>
    </lineage>
</organism>